<protein>
    <submittedName>
        <fullName evidence="2">Uncharacterized protein</fullName>
    </submittedName>
</protein>
<reference evidence="3" key="1">
    <citation type="journal article" date="2015" name="Nat. Genet.">
        <title>The genome and transcriptome of the zoonotic hookworm Ancylostoma ceylanicum identify infection-specific gene families.</title>
        <authorList>
            <person name="Schwarz E.M."/>
            <person name="Hu Y."/>
            <person name="Antoshechkin I."/>
            <person name="Miller M.M."/>
            <person name="Sternberg P.W."/>
            <person name="Aroian R.V."/>
        </authorList>
    </citation>
    <scope>NUCLEOTIDE SEQUENCE</scope>
    <source>
        <strain evidence="3">HY135</strain>
    </source>
</reference>
<evidence type="ECO:0000313" key="3">
    <source>
        <dbReference type="Proteomes" id="UP000024635"/>
    </source>
</evidence>
<comment type="caution">
    <text evidence="2">The sequence shown here is derived from an EMBL/GenBank/DDBJ whole genome shotgun (WGS) entry which is preliminary data.</text>
</comment>
<accession>A0A016VKH7</accession>
<feature type="region of interest" description="Disordered" evidence="1">
    <location>
        <begin position="1"/>
        <end position="33"/>
    </location>
</feature>
<dbReference type="EMBL" id="JARK01001344">
    <property type="protein sequence ID" value="EYC28084.1"/>
    <property type="molecule type" value="Genomic_DNA"/>
</dbReference>
<dbReference type="Proteomes" id="UP000024635">
    <property type="component" value="Unassembled WGS sequence"/>
</dbReference>
<gene>
    <name evidence="2" type="primary">Acey_s0008.g325</name>
    <name evidence="2" type="ORF">Y032_0008g325</name>
</gene>
<name>A0A016VKH7_9BILA</name>
<feature type="compositionally biased region" description="Polar residues" evidence="1">
    <location>
        <begin position="1"/>
        <end position="18"/>
    </location>
</feature>
<evidence type="ECO:0000313" key="2">
    <source>
        <dbReference type="EMBL" id="EYC28084.1"/>
    </source>
</evidence>
<proteinExistence type="predicted"/>
<organism evidence="2 3">
    <name type="scientific">Ancylostoma ceylanicum</name>
    <dbReference type="NCBI Taxonomy" id="53326"/>
    <lineage>
        <taxon>Eukaryota</taxon>
        <taxon>Metazoa</taxon>
        <taxon>Ecdysozoa</taxon>
        <taxon>Nematoda</taxon>
        <taxon>Chromadorea</taxon>
        <taxon>Rhabditida</taxon>
        <taxon>Rhabditina</taxon>
        <taxon>Rhabditomorpha</taxon>
        <taxon>Strongyloidea</taxon>
        <taxon>Ancylostomatidae</taxon>
        <taxon>Ancylostomatinae</taxon>
        <taxon>Ancylostoma</taxon>
    </lineage>
</organism>
<keyword evidence="3" id="KW-1185">Reference proteome</keyword>
<dbReference type="AlphaFoldDB" id="A0A016VKH7"/>
<evidence type="ECO:0000256" key="1">
    <source>
        <dbReference type="SAM" id="MobiDB-lite"/>
    </source>
</evidence>
<sequence>MNYSNSGHNTAGENNEPVSVSKRWLGNRTRRQNMSHKEITEMCVVHSAGIERNQHIIKKKSKYRNFYLTEKY</sequence>